<gene>
    <name evidence="2" type="ORF">ABIE13_001291</name>
</gene>
<reference evidence="2 3" key="1">
    <citation type="submission" date="2024-06" db="EMBL/GenBank/DDBJ databases">
        <title>Sorghum-associated microbial communities from plants grown in Nebraska, USA.</title>
        <authorList>
            <person name="Schachtman D."/>
        </authorList>
    </citation>
    <scope>NUCLEOTIDE SEQUENCE [LARGE SCALE GENOMIC DNA]</scope>
    <source>
        <strain evidence="2 3">2709</strain>
    </source>
</reference>
<dbReference type="EMBL" id="JBEPSH010000002">
    <property type="protein sequence ID" value="MET4576191.1"/>
    <property type="molecule type" value="Genomic_DNA"/>
</dbReference>
<feature type="signal peptide" evidence="1">
    <location>
        <begin position="1"/>
        <end position="28"/>
    </location>
</feature>
<protein>
    <submittedName>
        <fullName evidence="2">Uncharacterized protein</fullName>
    </submittedName>
</protein>
<organism evidence="2 3">
    <name type="scientific">Ottowia thiooxydans</name>
    <dbReference type="NCBI Taxonomy" id="219182"/>
    <lineage>
        <taxon>Bacteria</taxon>
        <taxon>Pseudomonadati</taxon>
        <taxon>Pseudomonadota</taxon>
        <taxon>Betaproteobacteria</taxon>
        <taxon>Burkholderiales</taxon>
        <taxon>Comamonadaceae</taxon>
        <taxon>Ottowia</taxon>
    </lineage>
</organism>
<sequence length="397" mass="43460">MRVFLRGVSLRGLFLLVTWLLCSQSAVSQQIPEVAFAGFAYSGSASTIATRFPHSVRYEQELQGTGTSIGQNVLRLLDATPPSHLKIVPQIEALKGRDQALAVALVIGAETISVEQFGNMHKLMVLVRGQTMFFDFKSMNVVRAYPISFAYIDLLDHAPTADEVQTRVKLVYQGTGEKAGMLARFSQSIAKAQIPAGVPRFLQVASVQLTPEAMEVLPSYIKSEPGAAETWAADLVSEAISTRAGVPIVPYAKGYAIGNVMSMRVSDGTVFELKLPKPDYEIKVELSGFRKVKFNEVQGGATSYVYGSYARMQIEEPLSGKAYLNTALKNGETRVIPASQRYVDDFPHFYDAVNGLFVKLAQGMDGKGDEKWLRSAASAKDIDLQIASTRELIKQCK</sequence>
<evidence type="ECO:0000313" key="3">
    <source>
        <dbReference type="Proteomes" id="UP001549320"/>
    </source>
</evidence>
<evidence type="ECO:0000313" key="2">
    <source>
        <dbReference type="EMBL" id="MET4576191.1"/>
    </source>
</evidence>
<proteinExistence type="predicted"/>
<comment type="caution">
    <text evidence="2">The sequence shown here is derived from an EMBL/GenBank/DDBJ whole genome shotgun (WGS) entry which is preliminary data.</text>
</comment>
<feature type="chain" id="PRO_5045217408" evidence="1">
    <location>
        <begin position="29"/>
        <end position="397"/>
    </location>
</feature>
<keyword evidence="3" id="KW-1185">Reference proteome</keyword>
<evidence type="ECO:0000256" key="1">
    <source>
        <dbReference type="SAM" id="SignalP"/>
    </source>
</evidence>
<accession>A0ABV2Q578</accession>
<name>A0ABV2Q578_9BURK</name>
<dbReference type="Proteomes" id="UP001549320">
    <property type="component" value="Unassembled WGS sequence"/>
</dbReference>
<keyword evidence="1" id="KW-0732">Signal</keyword>